<reference evidence="11" key="1">
    <citation type="submission" date="2020-04" db="EMBL/GenBank/DDBJ databases">
        <authorList>
            <person name="Neveu A P."/>
        </authorList>
    </citation>
    <scope>NUCLEOTIDE SEQUENCE</scope>
    <source>
        <tissue evidence="11">Whole embryo</tissue>
    </source>
</reference>
<evidence type="ECO:0000259" key="10">
    <source>
        <dbReference type="Pfam" id="PF01593"/>
    </source>
</evidence>
<sequence length="519" mass="57593">MLQGQKAAASSKGPKVVIVGAGISGLAAAAKLSANNINNLLVLEGKNRIGGRISTIKIGDRFVEEGATWIHGADGNPILAIARSIGAKVEVWDYAEKIEKAGWHRKNGRRFSNAEIKMLQEAYKTHLAIIENMIFTECKDEDFLHEHRRQNVLNFFEEVWEEQILRGRTGEEEEILRSSLRLLYHKECQDAGVKDIRDCAIHSFAVYETLQGYDSVLPGGYDKILEPVAREIPESAIRLNSAVERIEWNDGVGGCGWHDNGKKPVRVIYNDLASGRKETVYADHVIVTVSIGCLHRYGPSTFFPPLPEDKTSACKRLSFDTVNKIALAYDQPFWSRDQTAVILLADDVTLGKGEHWSRDLIQFNVRGSGDARWLEGWLCGDHADEVEKLTNDEVGKTCTELFRKFVGPHVPEPTATHVTRWGSDRFCHGSYACLNSDTTGDDIDNLAAPLPGNKDATHPLQLLFAGEATSRKYFGTVHGAMFSGQREAHRILRHYSKAVGSVKGCNGVDSKVLQQLSKV</sequence>
<dbReference type="Gene3D" id="3.90.660.10">
    <property type="match status" value="1"/>
</dbReference>
<dbReference type="InterPro" id="IPR050281">
    <property type="entry name" value="Flavin_monoamine_oxidase"/>
</dbReference>
<keyword evidence="6 9" id="KW-0274">FAD</keyword>
<dbReference type="PANTHER" id="PTHR10742:SF405">
    <property type="entry name" value="PEROXISOMAL N(1)-ACETYL-SPERMINE_SPERMIDINE OXIDASE"/>
    <property type="match status" value="1"/>
</dbReference>
<dbReference type="GO" id="GO:0008131">
    <property type="term" value="F:primary methylamine oxidase activity"/>
    <property type="evidence" value="ECO:0007669"/>
    <property type="project" value="UniProtKB-ARBA"/>
</dbReference>
<evidence type="ECO:0000256" key="6">
    <source>
        <dbReference type="ARBA" id="ARBA00022827"/>
    </source>
</evidence>
<dbReference type="PRINTS" id="PR00757">
    <property type="entry name" value="AMINEOXDASEF"/>
</dbReference>
<evidence type="ECO:0000256" key="9">
    <source>
        <dbReference type="RuleBase" id="RU362067"/>
    </source>
</evidence>
<name>A0A6F9DTR5_9ASCI</name>
<comment type="subcellular location">
    <subcellularLocation>
        <location evidence="2">Cytoplasm</location>
    </subcellularLocation>
</comment>
<gene>
    <name evidence="11" type="primary">Smox</name>
</gene>
<dbReference type="EC" id="1.4.3.-" evidence="9"/>
<dbReference type="GO" id="GO:0005737">
    <property type="term" value="C:cytoplasm"/>
    <property type="evidence" value="ECO:0007669"/>
    <property type="project" value="UniProtKB-SubCell"/>
</dbReference>
<feature type="binding site" evidence="8">
    <location>
        <position position="243"/>
    </location>
    <ligand>
        <name>FAD</name>
        <dbReference type="ChEBI" id="CHEBI:57692"/>
    </ligand>
</feature>
<evidence type="ECO:0000256" key="4">
    <source>
        <dbReference type="ARBA" id="ARBA00022490"/>
    </source>
</evidence>
<dbReference type="Gene3D" id="3.50.50.60">
    <property type="entry name" value="FAD/NAD(P)-binding domain"/>
    <property type="match status" value="1"/>
</dbReference>
<proteinExistence type="evidence at transcript level"/>
<comment type="cofactor">
    <cofactor evidence="1 9">
        <name>FAD</name>
        <dbReference type="ChEBI" id="CHEBI:57692"/>
    </cofactor>
</comment>
<comment type="similarity">
    <text evidence="3 9">Belongs to the flavin monoamine oxidase family.</text>
</comment>
<evidence type="ECO:0000256" key="7">
    <source>
        <dbReference type="ARBA" id="ARBA00023002"/>
    </source>
</evidence>
<dbReference type="SUPFAM" id="SSF51905">
    <property type="entry name" value="FAD/NAD(P)-binding domain"/>
    <property type="match status" value="1"/>
</dbReference>
<evidence type="ECO:0000256" key="2">
    <source>
        <dbReference type="ARBA" id="ARBA00004496"/>
    </source>
</evidence>
<dbReference type="InterPro" id="IPR001613">
    <property type="entry name" value="Flavin_amine_oxidase"/>
</dbReference>
<accession>A0A6F9DTR5</accession>
<keyword evidence="7 9" id="KW-0560">Oxidoreductase</keyword>
<feature type="domain" description="Amine oxidase" evidence="10">
    <location>
        <begin position="23"/>
        <end position="492"/>
    </location>
</feature>
<dbReference type="InterPro" id="IPR036188">
    <property type="entry name" value="FAD/NAD-bd_sf"/>
</dbReference>
<evidence type="ECO:0000313" key="11">
    <source>
        <dbReference type="EMBL" id="CAB3266403.1"/>
    </source>
</evidence>
<dbReference type="SUPFAM" id="SSF54373">
    <property type="entry name" value="FAD-linked reductases, C-terminal domain"/>
    <property type="match status" value="1"/>
</dbReference>
<organism evidence="11">
    <name type="scientific">Phallusia mammillata</name>
    <dbReference type="NCBI Taxonomy" id="59560"/>
    <lineage>
        <taxon>Eukaryota</taxon>
        <taxon>Metazoa</taxon>
        <taxon>Chordata</taxon>
        <taxon>Tunicata</taxon>
        <taxon>Ascidiacea</taxon>
        <taxon>Phlebobranchia</taxon>
        <taxon>Ascidiidae</taxon>
        <taxon>Phallusia</taxon>
    </lineage>
</organism>
<evidence type="ECO:0000256" key="8">
    <source>
        <dbReference type="PIRSR" id="PIRSR601613-1"/>
    </source>
</evidence>
<dbReference type="Pfam" id="PF01593">
    <property type="entry name" value="Amino_oxidase"/>
    <property type="match status" value="1"/>
</dbReference>
<dbReference type="PANTHER" id="PTHR10742">
    <property type="entry name" value="FLAVIN MONOAMINE OXIDASE"/>
    <property type="match status" value="1"/>
</dbReference>
<keyword evidence="5 9" id="KW-0285">Flavoprotein</keyword>
<dbReference type="AlphaFoldDB" id="A0A6F9DTR5"/>
<dbReference type="InterPro" id="IPR002937">
    <property type="entry name" value="Amino_oxidase"/>
</dbReference>
<evidence type="ECO:0000256" key="1">
    <source>
        <dbReference type="ARBA" id="ARBA00001974"/>
    </source>
</evidence>
<dbReference type="GO" id="GO:0046592">
    <property type="term" value="F:polyamine oxidase activity"/>
    <property type="evidence" value="ECO:0007669"/>
    <property type="project" value="TreeGrafter"/>
</dbReference>
<dbReference type="EMBL" id="LR790541">
    <property type="protein sequence ID" value="CAB3266403.1"/>
    <property type="molecule type" value="mRNA"/>
</dbReference>
<feature type="binding site" evidence="8">
    <location>
        <position position="24"/>
    </location>
    <ligand>
        <name>FAD</name>
        <dbReference type="ChEBI" id="CHEBI:57692"/>
    </ligand>
</feature>
<keyword evidence="4" id="KW-0963">Cytoplasm</keyword>
<evidence type="ECO:0000256" key="5">
    <source>
        <dbReference type="ARBA" id="ARBA00022630"/>
    </source>
</evidence>
<protein>
    <recommendedName>
        <fullName evidence="9">Amine oxidase</fullName>
        <ecNumber evidence="9">1.4.3.-</ecNumber>
    </recommendedName>
</protein>
<evidence type="ECO:0000256" key="3">
    <source>
        <dbReference type="ARBA" id="ARBA00005995"/>
    </source>
</evidence>